<dbReference type="Proteomes" id="UP000186309">
    <property type="component" value="Chromosome"/>
</dbReference>
<dbReference type="STRING" id="1387353.BSF38_04478"/>
<accession>A0A1U7CVF5</accession>
<name>A0A1U7CVF5_9BACT</name>
<sequence>MSELSGSTLAPLPLLLWKTPPGLELILAQEGVPFESVRDAHAFAFRVGRFVLYDGRRESAAAMRSLLTHEHVAIDVDGLREGEAVDPFQALIDDRDARSSWDVRGWTLRERVARYPKGWIRRRLIAAIREAVAAHGGVWMRLAPFPHPYRSAFNLRVDLDEPVAEDYHRFGLARNLLADCCTHFVSTNAYQNEPEVLSDLRRYDTQSHGHYHYVYRDGEANRKNLERAERILSEKGFEIEGFAAPHGRWNASLDDALESIGYRYSSDFRVGYDDLPFFPWKNGRFSRVLQVPVHPVCEGLFLDAGVQDNRLIGEYLASVVEEKIAAGEPAFVYGHPERRLGRMPEVLFALARTLKSRPLVWRTTLTEMARWWRWRADRKWLVIPRSSGRFEVQFDEWSSEYPLALEIDRSGFRCSIPLTKARTILDLQHLVYEKRTEPVDRVVRPPSLDRRPSTFRQIVREAIDWETETPINELAGATLAGRVKKSLRWWKLQRTGTN</sequence>
<proteinExistence type="predicted"/>
<evidence type="ECO:0008006" key="3">
    <source>
        <dbReference type="Google" id="ProtNLM"/>
    </source>
</evidence>
<evidence type="ECO:0000313" key="2">
    <source>
        <dbReference type="Proteomes" id="UP000186309"/>
    </source>
</evidence>
<evidence type="ECO:0000313" key="1">
    <source>
        <dbReference type="EMBL" id="APW62922.1"/>
    </source>
</evidence>
<dbReference type="SUPFAM" id="SSF88713">
    <property type="entry name" value="Glycoside hydrolase/deacetylase"/>
    <property type="match status" value="1"/>
</dbReference>
<dbReference type="EMBL" id="CP019082">
    <property type="protein sequence ID" value="APW62922.1"/>
    <property type="molecule type" value="Genomic_DNA"/>
</dbReference>
<keyword evidence="2" id="KW-1185">Reference proteome</keyword>
<gene>
    <name evidence="1" type="ORF">BSF38_04478</name>
</gene>
<organism evidence="1 2">
    <name type="scientific">Paludisphaera borealis</name>
    <dbReference type="NCBI Taxonomy" id="1387353"/>
    <lineage>
        <taxon>Bacteria</taxon>
        <taxon>Pseudomonadati</taxon>
        <taxon>Planctomycetota</taxon>
        <taxon>Planctomycetia</taxon>
        <taxon>Isosphaerales</taxon>
        <taxon>Isosphaeraceae</taxon>
        <taxon>Paludisphaera</taxon>
    </lineage>
</organism>
<dbReference type="AlphaFoldDB" id="A0A1U7CVF5"/>
<dbReference type="Gene3D" id="3.20.20.370">
    <property type="entry name" value="Glycoside hydrolase/deacetylase"/>
    <property type="match status" value="1"/>
</dbReference>
<dbReference type="RefSeq" id="WP_076351309.1">
    <property type="nucleotide sequence ID" value="NZ_CP019082.1"/>
</dbReference>
<dbReference type="OrthoDB" id="234107at2"/>
<dbReference type="KEGG" id="pbor:BSF38_04478"/>
<dbReference type="GO" id="GO:0005975">
    <property type="term" value="P:carbohydrate metabolic process"/>
    <property type="evidence" value="ECO:0007669"/>
    <property type="project" value="InterPro"/>
</dbReference>
<dbReference type="InterPro" id="IPR011330">
    <property type="entry name" value="Glyco_hydro/deAcase_b/a-brl"/>
</dbReference>
<reference evidence="2" key="1">
    <citation type="submission" date="2016-12" db="EMBL/GenBank/DDBJ databases">
        <title>Comparative genomics of four Isosphaeraceae planctomycetes: a common pool of plasmids and glycoside hydrolase genes.</title>
        <authorList>
            <person name="Ivanova A."/>
        </authorList>
    </citation>
    <scope>NUCLEOTIDE SEQUENCE [LARGE SCALE GENOMIC DNA]</scope>
    <source>
        <strain evidence="2">PX4</strain>
    </source>
</reference>
<protein>
    <recommendedName>
        <fullName evidence="3">NodB homology domain-containing protein</fullName>
    </recommendedName>
</protein>